<reference evidence="2" key="1">
    <citation type="submission" date="2015-01" db="EMBL/GenBank/DDBJ databases">
        <authorList>
            <person name="Manzoor Shahid"/>
            <person name="Zubair Saima"/>
        </authorList>
    </citation>
    <scope>NUCLEOTIDE SEQUENCE [LARGE SCALE GENOMIC DNA]</scope>
    <source>
        <strain evidence="2">V1</strain>
    </source>
</reference>
<dbReference type="EMBL" id="CDNC01000029">
    <property type="protein sequence ID" value="CEM62451.1"/>
    <property type="molecule type" value="Genomic_DNA"/>
</dbReference>
<organism evidence="1 2">
    <name type="scientific">Treponema phagedenis</name>
    <dbReference type="NCBI Taxonomy" id="162"/>
    <lineage>
        <taxon>Bacteria</taxon>
        <taxon>Pseudomonadati</taxon>
        <taxon>Spirochaetota</taxon>
        <taxon>Spirochaetia</taxon>
        <taxon>Spirochaetales</taxon>
        <taxon>Treponemataceae</taxon>
        <taxon>Treponema</taxon>
    </lineage>
</organism>
<gene>
    <name evidence="1" type="ORF">TPHV1_350007</name>
</gene>
<accession>A0A0B7H0K7</accession>
<name>A0A0B7H0K7_TREPH</name>
<evidence type="ECO:0000313" key="1">
    <source>
        <dbReference type="EMBL" id="CEM62451.1"/>
    </source>
</evidence>
<keyword evidence="2" id="KW-1185">Reference proteome</keyword>
<evidence type="ECO:0000313" key="2">
    <source>
        <dbReference type="Proteomes" id="UP000042527"/>
    </source>
</evidence>
<proteinExistence type="predicted"/>
<protein>
    <submittedName>
        <fullName evidence="1">Uncharacterized protein</fullName>
    </submittedName>
</protein>
<sequence length="50" mass="5784">MRNGIQTASFANQFTKQNLAFNEPRHFSGEVKPSIKAAYRFCYLDIFIVL</sequence>
<dbReference type="Proteomes" id="UP000042527">
    <property type="component" value="Unassembled WGS sequence"/>
</dbReference>
<dbReference type="AlphaFoldDB" id="A0A0B7H0K7"/>